<dbReference type="InterPro" id="IPR025566">
    <property type="entry name" value="DUF4331"/>
</dbReference>
<gene>
    <name evidence="1" type="ORF">ACFFIA_17990</name>
</gene>
<organism evidence="1 2">
    <name type="scientific">Phytohabitans kaempferiae</name>
    <dbReference type="NCBI Taxonomy" id="1620943"/>
    <lineage>
        <taxon>Bacteria</taxon>
        <taxon>Bacillati</taxon>
        <taxon>Actinomycetota</taxon>
        <taxon>Actinomycetes</taxon>
        <taxon>Micromonosporales</taxon>
        <taxon>Micromonosporaceae</taxon>
    </lineage>
</organism>
<dbReference type="Proteomes" id="UP001589867">
    <property type="component" value="Unassembled WGS sequence"/>
</dbReference>
<proteinExistence type="predicted"/>
<evidence type="ECO:0000313" key="1">
    <source>
        <dbReference type="EMBL" id="MFC0529550.1"/>
    </source>
</evidence>
<protein>
    <submittedName>
        <fullName evidence="1">DUF4331 domain-containing protein</fullName>
    </submittedName>
</protein>
<keyword evidence="2" id="KW-1185">Reference proteome</keyword>
<dbReference type="RefSeq" id="WP_377252425.1">
    <property type="nucleotide sequence ID" value="NZ_JBHLUH010000036.1"/>
</dbReference>
<sequence>MRNAHRREVPETAEHPVADSTDLYTFVSPDQPDTVTLIANYGPPRIPLAGPGAVGFGDDVLYEIHVDNNGDGHADVTYQFRFQTRQQDDPDHRQFYSVTKVDGNGHARVLARSVPCSPASVGPLSIPDREGLAADTAFRLKSGEKVFAGKRADGLFVDLDALRPFQDLHLLGQRAFQAGEATGRADVHSIALQVPIEDLRAKASPVIGVWTTASHRQVRVLHGHSGDDVYVGPNTQVSRLGNPLFDDVIVPVARKSLWNSLPPTEDKNFAAFVEQPELARLLPVLYPGVFDNLELLNKTRTPRADLVAVLLTGIPEGLVDGFTNSTGDVRADMLRLNTGIPPSAEEHRLGVLGGDLAGYPNGRRLRDDVISIMLRAVAGATLALVDKHFTPDEAVGVTARGLGTADLTLPFLARFPYLGLPS</sequence>
<dbReference type="Pfam" id="PF14224">
    <property type="entry name" value="DUF4331"/>
    <property type="match status" value="1"/>
</dbReference>
<reference evidence="1 2" key="1">
    <citation type="submission" date="2024-09" db="EMBL/GenBank/DDBJ databases">
        <authorList>
            <person name="Sun Q."/>
            <person name="Mori K."/>
        </authorList>
    </citation>
    <scope>NUCLEOTIDE SEQUENCE [LARGE SCALE GENOMIC DNA]</scope>
    <source>
        <strain evidence="1 2">TBRC 3947</strain>
    </source>
</reference>
<comment type="caution">
    <text evidence="1">The sequence shown here is derived from an EMBL/GenBank/DDBJ whole genome shotgun (WGS) entry which is preliminary data.</text>
</comment>
<dbReference type="EMBL" id="JBHLUH010000036">
    <property type="protein sequence ID" value="MFC0529550.1"/>
    <property type="molecule type" value="Genomic_DNA"/>
</dbReference>
<accession>A0ABV6M4C7</accession>
<name>A0ABV6M4C7_9ACTN</name>
<evidence type="ECO:0000313" key="2">
    <source>
        <dbReference type="Proteomes" id="UP001589867"/>
    </source>
</evidence>